<evidence type="ECO:0000256" key="4">
    <source>
        <dbReference type="SAM" id="MobiDB-lite"/>
    </source>
</evidence>
<gene>
    <name evidence="5" type="primary">MIB1</name>
    <name evidence="5" type="ORF">FOL47_004351</name>
</gene>
<dbReference type="Gene3D" id="1.25.40.20">
    <property type="entry name" value="Ankyrin repeat-containing domain"/>
    <property type="match status" value="2"/>
</dbReference>
<keyword evidence="2 3" id="KW-0040">ANK repeat</keyword>
<evidence type="ECO:0000313" key="5">
    <source>
        <dbReference type="EMBL" id="KAF4665932.1"/>
    </source>
</evidence>
<dbReference type="SMART" id="SM00248">
    <property type="entry name" value="ANK"/>
    <property type="match status" value="4"/>
</dbReference>
<feature type="region of interest" description="Disordered" evidence="4">
    <location>
        <begin position="206"/>
        <end position="242"/>
    </location>
</feature>
<sequence>MALENNKELMKQARLGMMDGEKGVRFLASEVVRIQGQDGLNYSEKPYFRSALWEATWKNNEPAVRYLIDKRADVNFKDRDGRTPLHEAARYGHTALVELLLESSADINTLDGWVVVTTNAGESALFQAVCARKHDAVALLVSKGAIMNSTDSAGMTVQHLAAFAGEPQMADWLFYKGAWKNRSKRAAVKRINAIYRYAVEEGEVLEEASKEESTDDDQQPTEDGETLEGNEEDNVQDEANEA</sequence>
<accession>A0A7J6M2Z8</accession>
<dbReference type="PROSITE" id="PS50088">
    <property type="entry name" value="ANK_REPEAT"/>
    <property type="match status" value="2"/>
</dbReference>
<dbReference type="GO" id="GO:0004540">
    <property type="term" value="F:RNA nuclease activity"/>
    <property type="evidence" value="ECO:0007669"/>
    <property type="project" value="TreeGrafter"/>
</dbReference>
<dbReference type="Pfam" id="PF12796">
    <property type="entry name" value="Ank_2"/>
    <property type="match status" value="2"/>
</dbReference>
<evidence type="ECO:0000256" key="3">
    <source>
        <dbReference type="PROSITE-ProRule" id="PRU00023"/>
    </source>
</evidence>
<dbReference type="InterPro" id="IPR036770">
    <property type="entry name" value="Ankyrin_rpt-contain_sf"/>
</dbReference>
<reference evidence="5 6" key="1">
    <citation type="submission" date="2020-04" db="EMBL/GenBank/DDBJ databases">
        <title>Perkinsus chesapeaki whole genome sequence.</title>
        <authorList>
            <person name="Bogema D.R."/>
        </authorList>
    </citation>
    <scope>NUCLEOTIDE SEQUENCE [LARGE SCALE GENOMIC DNA]</scope>
    <source>
        <strain evidence="5">ATCC PRA-425</strain>
    </source>
</reference>
<protein>
    <submittedName>
        <fullName evidence="5">E3 ubiquitin-protein ligase mib1</fullName>
    </submittedName>
</protein>
<dbReference type="PANTHER" id="PTHR24141:SF1">
    <property type="entry name" value="2-5A-DEPENDENT RIBONUCLEASE"/>
    <property type="match status" value="1"/>
</dbReference>
<dbReference type="PROSITE" id="PS50297">
    <property type="entry name" value="ANK_REP_REGION"/>
    <property type="match status" value="1"/>
</dbReference>
<evidence type="ECO:0000313" key="6">
    <source>
        <dbReference type="Proteomes" id="UP000591131"/>
    </source>
</evidence>
<dbReference type="Proteomes" id="UP000591131">
    <property type="component" value="Unassembled WGS sequence"/>
</dbReference>
<organism evidence="5 6">
    <name type="scientific">Perkinsus chesapeaki</name>
    <name type="common">Clam parasite</name>
    <name type="synonym">Perkinsus andrewsi</name>
    <dbReference type="NCBI Taxonomy" id="330153"/>
    <lineage>
        <taxon>Eukaryota</taxon>
        <taxon>Sar</taxon>
        <taxon>Alveolata</taxon>
        <taxon>Perkinsozoa</taxon>
        <taxon>Perkinsea</taxon>
        <taxon>Perkinsida</taxon>
        <taxon>Perkinsidae</taxon>
        <taxon>Perkinsus</taxon>
    </lineage>
</organism>
<dbReference type="GO" id="GO:0003723">
    <property type="term" value="F:RNA binding"/>
    <property type="evidence" value="ECO:0007669"/>
    <property type="project" value="TreeGrafter"/>
</dbReference>
<name>A0A7J6M2Z8_PERCH</name>
<evidence type="ECO:0000256" key="1">
    <source>
        <dbReference type="ARBA" id="ARBA00022737"/>
    </source>
</evidence>
<evidence type="ECO:0000256" key="2">
    <source>
        <dbReference type="ARBA" id="ARBA00023043"/>
    </source>
</evidence>
<dbReference type="PANTHER" id="PTHR24141">
    <property type="entry name" value="2-5A-DEPENDENT RIBONUCLEASE"/>
    <property type="match status" value="1"/>
</dbReference>
<feature type="compositionally biased region" description="Acidic residues" evidence="4">
    <location>
        <begin position="213"/>
        <end position="242"/>
    </location>
</feature>
<feature type="repeat" description="ANK" evidence="3">
    <location>
        <begin position="120"/>
        <end position="152"/>
    </location>
</feature>
<dbReference type="PRINTS" id="PR01415">
    <property type="entry name" value="ANKYRIN"/>
</dbReference>
<comment type="caution">
    <text evidence="5">The sequence shown here is derived from an EMBL/GenBank/DDBJ whole genome shotgun (WGS) entry which is preliminary data.</text>
</comment>
<dbReference type="AlphaFoldDB" id="A0A7J6M2Z8"/>
<feature type="repeat" description="ANK" evidence="3">
    <location>
        <begin position="80"/>
        <end position="112"/>
    </location>
</feature>
<keyword evidence="1" id="KW-0677">Repeat</keyword>
<keyword evidence="6" id="KW-1185">Reference proteome</keyword>
<proteinExistence type="predicted"/>
<dbReference type="EMBL" id="JAAPAO010000248">
    <property type="protein sequence ID" value="KAF4665932.1"/>
    <property type="molecule type" value="Genomic_DNA"/>
</dbReference>
<dbReference type="GO" id="GO:0006396">
    <property type="term" value="P:RNA processing"/>
    <property type="evidence" value="ECO:0007669"/>
    <property type="project" value="TreeGrafter"/>
</dbReference>
<dbReference type="InterPro" id="IPR002110">
    <property type="entry name" value="Ankyrin_rpt"/>
</dbReference>
<dbReference type="OrthoDB" id="10264606at2759"/>
<dbReference type="SUPFAM" id="SSF48403">
    <property type="entry name" value="Ankyrin repeat"/>
    <property type="match status" value="1"/>
</dbReference>